<sequence>MKFFRVLPKRLGGSAACFFSLAMLLPASVGAVTQQISATFRPDPTNPQYNEFINKTPNSGFCLDNPSQCREANLFSLRLPIPSHSIATIQGLHSNPRQGAMFNIPSDWQDIVVTHPTAPPQVVKFRVAGMGVAYMLPLPAPELTDGAGHNFVWEHGIWMHAGPPCTGLDGAGDDIGFNSFWRHPVGAGVCAKRALVNIPQPFRYLTFDITYELTTPNPLQMVAGQYTGQHVFQVGPHKDFDLGDIMQPEDNVIVLDFVLDVEHILKVEIPPGGNRVELEPQNGWQSWLQQGLKPTRLFRDQTFSISTSSRFKMNLECQYSQDSKTWSLYEPRSGHGVPLLVSVSLPHGLTDADGQTINRRRLLLDGSGTELFQPGIYVDRKPGTLHFEIAQNEVAEMIKPRQLRHYSGQVTIIWDSEV</sequence>
<dbReference type="Proteomes" id="UP001622950">
    <property type="component" value="Unassembled WGS sequence"/>
</dbReference>
<evidence type="ECO:0000313" key="2">
    <source>
        <dbReference type="Proteomes" id="UP001622950"/>
    </source>
</evidence>
<proteinExistence type="predicted"/>
<dbReference type="EMBL" id="JBJHQE010000021">
    <property type="protein sequence ID" value="MFK9081695.1"/>
    <property type="molecule type" value="Genomic_DNA"/>
</dbReference>
<protein>
    <submittedName>
        <fullName evidence="1">Uncharacterized protein</fullName>
    </submittedName>
</protein>
<evidence type="ECO:0000313" key="1">
    <source>
        <dbReference type="EMBL" id="MFK9081695.1"/>
    </source>
</evidence>
<name>A0ACC7MZJ3_9PSED</name>
<comment type="caution">
    <text evidence="1">The sequence shown here is derived from an EMBL/GenBank/DDBJ whole genome shotgun (WGS) entry which is preliminary data.</text>
</comment>
<organism evidence="1 2">
    <name type="scientific">Pseudomonas neuropathica</name>
    <dbReference type="NCBI Taxonomy" id="2730425"/>
    <lineage>
        <taxon>Bacteria</taxon>
        <taxon>Pseudomonadati</taxon>
        <taxon>Pseudomonadota</taxon>
        <taxon>Gammaproteobacteria</taxon>
        <taxon>Pseudomonadales</taxon>
        <taxon>Pseudomonadaceae</taxon>
        <taxon>Pseudomonas</taxon>
    </lineage>
</organism>
<gene>
    <name evidence="1" type="ORF">ACJEBM_13540</name>
</gene>
<reference evidence="1" key="1">
    <citation type="submission" date="2024-11" db="EMBL/GenBank/DDBJ databases">
        <authorList>
            <person name="Lucas J.A."/>
        </authorList>
    </citation>
    <scope>NUCLEOTIDE SEQUENCE</scope>
    <source>
        <strain evidence="1">Z 8.8</strain>
    </source>
</reference>
<keyword evidence="2" id="KW-1185">Reference proteome</keyword>
<accession>A0ACC7MZJ3</accession>